<evidence type="ECO:0000313" key="3">
    <source>
        <dbReference type="Proteomes" id="UP001066276"/>
    </source>
</evidence>
<feature type="compositionally biased region" description="Low complexity" evidence="1">
    <location>
        <begin position="43"/>
        <end position="55"/>
    </location>
</feature>
<dbReference type="AlphaFoldDB" id="A0AAV7S8I7"/>
<reference evidence="2" key="1">
    <citation type="journal article" date="2022" name="bioRxiv">
        <title>Sequencing and chromosome-scale assembly of the giantPleurodeles waltlgenome.</title>
        <authorList>
            <person name="Brown T."/>
            <person name="Elewa A."/>
            <person name="Iarovenko S."/>
            <person name="Subramanian E."/>
            <person name="Araus A.J."/>
            <person name="Petzold A."/>
            <person name="Susuki M."/>
            <person name="Suzuki K.-i.T."/>
            <person name="Hayashi T."/>
            <person name="Toyoda A."/>
            <person name="Oliveira C."/>
            <person name="Osipova E."/>
            <person name="Leigh N.D."/>
            <person name="Simon A."/>
            <person name="Yun M.H."/>
        </authorList>
    </citation>
    <scope>NUCLEOTIDE SEQUENCE</scope>
    <source>
        <strain evidence="2">20211129_DDA</strain>
        <tissue evidence="2">Liver</tissue>
    </source>
</reference>
<evidence type="ECO:0000313" key="2">
    <source>
        <dbReference type="EMBL" id="KAJ1159904.1"/>
    </source>
</evidence>
<accession>A0AAV7S8I7</accession>
<feature type="region of interest" description="Disordered" evidence="1">
    <location>
        <begin position="94"/>
        <end position="167"/>
    </location>
</feature>
<proteinExistence type="predicted"/>
<sequence>MVGFTSLSSRVVAPKCKAKDVAARDPDQLGHPTPRWLAARSQGFRGPRPSTSSSFSFRLQRGKFFTPAGEGSPPCGRALIPSCSRRPRVACRVVNPRPRLQGPGSRRKSLDPRPGRRPARPQTLRTFVPGGVRPPNDRRTQSVPAESSRDSPTAAWRTAPHLPGAAPNFHTVARRRSRACEVHRHRRVPGYRSPSTILAASGRLQFTRLRSRRSVQKVNFLIPGRRQGPGVFKWGQWG</sequence>
<dbReference type="EMBL" id="JANPWB010000008">
    <property type="protein sequence ID" value="KAJ1159904.1"/>
    <property type="molecule type" value="Genomic_DNA"/>
</dbReference>
<evidence type="ECO:0000256" key="1">
    <source>
        <dbReference type="SAM" id="MobiDB-lite"/>
    </source>
</evidence>
<feature type="compositionally biased region" description="Basic and acidic residues" evidence="1">
    <location>
        <begin position="17"/>
        <end position="28"/>
    </location>
</feature>
<organism evidence="2 3">
    <name type="scientific">Pleurodeles waltl</name>
    <name type="common">Iberian ribbed newt</name>
    <dbReference type="NCBI Taxonomy" id="8319"/>
    <lineage>
        <taxon>Eukaryota</taxon>
        <taxon>Metazoa</taxon>
        <taxon>Chordata</taxon>
        <taxon>Craniata</taxon>
        <taxon>Vertebrata</taxon>
        <taxon>Euteleostomi</taxon>
        <taxon>Amphibia</taxon>
        <taxon>Batrachia</taxon>
        <taxon>Caudata</taxon>
        <taxon>Salamandroidea</taxon>
        <taxon>Salamandridae</taxon>
        <taxon>Pleurodelinae</taxon>
        <taxon>Pleurodeles</taxon>
    </lineage>
</organism>
<comment type="caution">
    <text evidence="2">The sequence shown here is derived from an EMBL/GenBank/DDBJ whole genome shotgun (WGS) entry which is preliminary data.</text>
</comment>
<feature type="region of interest" description="Disordered" evidence="1">
    <location>
        <begin position="17"/>
        <end position="55"/>
    </location>
</feature>
<gene>
    <name evidence="2" type="ORF">NDU88_000408</name>
</gene>
<protein>
    <submittedName>
        <fullName evidence="2">Uncharacterized protein</fullName>
    </submittedName>
</protein>
<name>A0AAV7S8I7_PLEWA</name>
<keyword evidence="3" id="KW-1185">Reference proteome</keyword>
<dbReference type="Proteomes" id="UP001066276">
    <property type="component" value="Chromosome 4_2"/>
</dbReference>